<feature type="region of interest" description="Disordered" evidence="1">
    <location>
        <begin position="47"/>
        <end position="125"/>
    </location>
</feature>
<organism evidence="2 3">
    <name type="scientific">Stereocaulon virgatum</name>
    <dbReference type="NCBI Taxonomy" id="373712"/>
    <lineage>
        <taxon>Eukaryota</taxon>
        <taxon>Fungi</taxon>
        <taxon>Dikarya</taxon>
        <taxon>Ascomycota</taxon>
        <taxon>Pezizomycotina</taxon>
        <taxon>Lecanoromycetes</taxon>
        <taxon>OSLEUM clade</taxon>
        <taxon>Lecanoromycetidae</taxon>
        <taxon>Lecanorales</taxon>
        <taxon>Lecanorineae</taxon>
        <taxon>Stereocaulaceae</taxon>
        <taxon>Stereocaulon</taxon>
    </lineage>
</organism>
<feature type="compositionally biased region" description="Polar residues" evidence="1">
    <location>
        <begin position="207"/>
        <end position="218"/>
    </location>
</feature>
<comment type="caution">
    <text evidence="2">The sequence shown here is derived from an EMBL/GenBank/DDBJ whole genome shotgun (WGS) entry which is preliminary data.</text>
</comment>
<evidence type="ECO:0000313" key="2">
    <source>
        <dbReference type="EMBL" id="KAL2044270.1"/>
    </source>
</evidence>
<reference evidence="2 3" key="1">
    <citation type="submission" date="2024-09" db="EMBL/GenBank/DDBJ databases">
        <title>Rethinking Asexuality: The Enigmatic Case of Functional Sexual Genes in Lepraria (Stereocaulaceae).</title>
        <authorList>
            <person name="Doellman M."/>
            <person name="Sun Y."/>
            <person name="Barcenas-Pena A."/>
            <person name="Lumbsch H.T."/>
            <person name="Grewe F."/>
        </authorList>
    </citation>
    <scope>NUCLEOTIDE SEQUENCE [LARGE SCALE GENOMIC DNA]</scope>
    <source>
        <strain evidence="2 3">Mercado 3170</strain>
    </source>
</reference>
<feature type="region of interest" description="Disordered" evidence="1">
    <location>
        <begin position="188"/>
        <end position="310"/>
    </location>
</feature>
<feature type="compositionally biased region" description="Polar residues" evidence="1">
    <location>
        <begin position="50"/>
        <end position="61"/>
    </location>
</feature>
<sequence length="726" mass="79275">MTERKVIEDSDEDDNAEAISPPESLPATSEQTLTTVTDDGASITADILQRSASPSTASTERLNNEIRTAHKALIEPTPDSSLPSTRVLSSLQQLSQTSPTAAKSTRRRTKTSAETSKKRKGLRTYASQGRDMFESCEGTDGEVHTPREFLDIRATKLLKLAEESKIGSTWVWGSGDTEVIESGMSFTDRGVSTESSIPPPATKPTPFEQTQRSETSTVAMVLEPTPAAPKLPGDTDSFQLSYSDGRMPTPTMSSRDRGDEANTTDLKNASSSHKRSSTEIEFSHLGQPNLAEPNSTAPESLPGRNITVDTGTRPATLAHEVQIFEVTGHPITKSIVLLPQLEQEDDGQDELSLGISTSGATSKSHVKPSQEKYQLPEQLDELGFDDTTIGLPRELYQPRPSKSRSGRKNGQIMIPADYSKRPEAVAKKKRRLSRRKTTAFHELISKEEYADDEDDVGISTRPSLNSPRPKAIEPSMEQDELGLEKDDKAGEILRDTEPEDKSTAKPTVSVKQQGRPKNGAGEAAESRSRSHDEPGPQKKEEQDEVKDTEADSGLEVKAPTKPNESKKQRGRPRKGAAEASNTKVRGKTPDELAQHEPKLTNNETTSLDRKPRKKGVASETFKEVSEELGHDSEDEPLVADESENLSNDILCEIQGNILLPNPTERAPRSSPTSKSMSAAPETPHKAAGSHKRPDKHSPISGGKVAYRVGLSKRARIEPLLRIVRKC</sequence>
<feature type="compositionally biased region" description="Low complexity" evidence="1">
    <location>
        <begin position="88"/>
        <end position="103"/>
    </location>
</feature>
<accession>A0ABR4AER3</accession>
<protein>
    <submittedName>
        <fullName evidence="2">Uncharacterized protein</fullName>
    </submittedName>
</protein>
<feature type="compositionally biased region" description="Basic and acidic residues" evidence="1">
    <location>
        <begin position="587"/>
        <end position="598"/>
    </location>
</feature>
<evidence type="ECO:0000256" key="1">
    <source>
        <dbReference type="SAM" id="MobiDB-lite"/>
    </source>
</evidence>
<feature type="compositionally biased region" description="Basic residues" evidence="1">
    <location>
        <begin position="427"/>
        <end position="438"/>
    </location>
</feature>
<evidence type="ECO:0000313" key="3">
    <source>
        <dbReference type="Proteomes" id="UP001590950"/>
    </source>
</evidence>
<keyword evidence="3" id="KW-1185">Reference proteome</keyword>
<feature type="compositionally biased region" description="Basic and acidic residues" evidence="1">
    <location>
        <begin position="524"/>
        <end position="549"/>
    </location>
</feature>
<name>A0ABR4AER3_9LECA</name>
<feature type="region of interest" description="Disordered" evidence="1">
    <location>
        <begin position="347"/>
        <end position="704"/>
    </location>
</feature>
<dbReference type="Proteomes" id="UP001590950">
    <property type="component" value="Unassembled WGS sequence"/>
</dbReference>
<feature type="compositionally biased region" description="Acidic residues" evidence="1">
    <location>
        <begin position="632"/>
        <end position="643"/>
    </location>
</feature>
<feature type="compositionally biased region" description="Basic and acidic residues" evidence="1">
    <location>
        <begin position="482"/>
        <end position="503"/>
    </location>
</feature>
<feature type="compositionally biased region" description="Polar residues" evidence="1">
    <location>
        <begin position="261"/>
        <end position="271"/>
    </location>
</feature>
<feature type="compositionally biased region" description="Polar residues" evidence="1">
    <location>
        <begin position="354"/>
        <end position="363"/>
    </location>
</feature>
<feature type="compositionally biased region" description="Polar residues" evidence="1">
    <location>
        <begin position="78"/>
        <end position="87"/>
    </location>
</feature>
<gene>
    <name evidence="2" type="ORF">N7G274_002975</name>
</gene>
<feature type="compositionally biased region" description="Basic and acidic residues" evidence="1">
    <location>
        <begin position="620"/>
        <end position="631"/>
    </location>
</feature>
<feature type="region of interest" description="Disordered" evidence="1">
    <location>
        <begin position="1"/>
        <end position="31"/>
    </location>
</feature>
<proteinExistence type="predicted"/>
<dbReference type="EMBL" id="JBEFKJ010000009">
    <property type="protein sequence ID" value="KAL2044270.1"/>
    <property type="molecule type" value="Genomic_DNA"/>
</dbReference>